<dbReference type="PANTHER" id="PTHR19957">
    <property type="entry name" value="SYNTAXIN"/>
    <property type="match status" value="1"/>
</dbReference>
<dbReference type="Proteomes" id="UP001165160">
    <property type="component" value="Unassembled WGS sequence"/>
</dbReference>
<comment type="similarity">
    <text evidence="2">Belongs to the syntaxin family.</text>
</comment>
<feature type="compositionally biased region" description="Polar residues" evidence="6">
    <location>
        <begin position="29"/>
        <end position="47"/>
    </location>
</feature>
<dbReference type="GO" id="GO:0006887">
    <property type="term" value="P:exocytosis"/>
    <property type="evidence" value="ECO:0007669"/>
    <property type="project" value="TreeGrafter"/>
</dbReference>
<evidence type="ECO:0000256" key="5">
    <source>
        <dbReference type="ARBA" id="ARBA00023136"/>
    </source>
</evidence>
<gene>
    <name evidence="9" type="ORF">TrVE_jg1062</name>
</gene>
<evidence type="ECO:0000256" key="4">
    <source>
        <dbReference type="ARBA" id="ARBA00022989"/>
    </source>
</evidence>
<feature type="compositionally biased region" description="Basic residues" evidence="6">
    <location>
        <begin position="157"/>
        <end position="180"/>
    </location>
</feature>
<dbReference type="InterPro" id="IPR000727">
    <property type="entry name" value="T_SNARE_dom"/>
</dbReference>
<evidence type="ECO:0000256" key="3">
    <source>
        <dbReference type="ARBA" id="ARBA00022692"/>
    </source>
</evidence>
<evidence type="ECO:0000256" key="2">
    <source>
        <dbReference type="ARBA" id="ARBA00009063"/>
    </source>
</evidence>
<dbReference type="GO" id="GO:0006906">
    <property type="term" value="P:vesicle fusion"/>
    <property type="evidence" value="ECO:0007669"/>
    <property type="project" value="TreeGrafter"/>
</dbReference>
<dbReference type="GO" id="GO:0048278">
    <property type="term" value="P:vesicle docking"/>
    <property type="evidence" value="ECO:0007669"/>
    <property type="project" value="TreeGrafter"/>
</dbReference>
<proteinExistence type="inferred from homology"/>
<evidence type="ECO:0000256" key="7">
    <source>
        <dbReference type="SAM" id="Phobius"/>
    </source>
</evidence>
<sequence length="380" mass="42701">MNNRLRELRGSSNSSSSYGHGDIEEGGAMSSSISRELQTPLLNTPQHSVDGADLGGRQAVFMSEFFDKVDDVKQDISFVSKATEEIVMIKDGVVSKRRTSSESTRLATLVMRANKRAISTKEMLQTMRRELAEIQRQIDHPGDDEDEREDSVDGEKYKKKAGKQKQKKKKKKKKKKKQTKKNAPNPKIVRTMRVRQNVVNALARKFVEVMKVYQEAQQQYRTVAEQTTLRQVQVVSPDSTREDLQQLISSGGGGKAVMGATQQAVLMSGKASESSSQTNSKVKNALKNAESKYDDVLILEASIMELAKMFEDFAMLTEEQSVLLDNIEFQTKQARDFIEDGLGDTEEAVILNRKLRKKRCCILMFATGAIVVLLFMFKVI</sequence>
<evidence type="ECO:0000313" key="9">
    <source>
        <dbReference type="EMBL" id="GMH83490.1"/>
    </source>
</evidence>
<comment type="caution">
    <text evidence="9">The sequence shown here is derived from an EMBL/GenBank/DDBJ whole genome shotgun (WGS) entry which is preliminary data.</text>
</comment>
<dbReference type="InterPro" id="IPR045242">
    <property type="entry name" value="Syntaxin"/>
</dbReference>
<feature type="region of interest" description="Disordered" evidence="6">
    <location>
        <begin position="1"/>
        <end position="49"/>
    </location>
</feature>
<dbReference type="PANTHER" id="PTHR19957:SF307">
    <property type="entry name" value="PROTEIN SSO1-RELATED"/>
    <property type="match status" value="1"/>
</dbReference>
<protein>
    <recommendedName>
        <fullName evidence="8">t-SNARE coiled-coil homology domain-containing protein</fullName>
    </recommendedName>
</protein>
<dbReference type="PROSITE" id="PS50192">
    <property type="entry name" value="T_SNARE"/>
    <property type="match status" value="1"/>
</dbReference>
<dbReference type="EMBL" id="BRXX01000026">
    <property type="protein sequence ID" value="GMH83490.1"/>
    <property type="molecule type" value="Genomic_DNA"/>
</dbReference>
<evidence type="ECO:0000256" key="6">
    <source>
        <dbReference type="SAM" id="MobiDB-lite"/>
    </source>
</evidence>
<dbReference type="CDD" id="cd15848">
    <property type="entry name" value="SNARE_syntaxin1-like"/>
    <property type="match status" value="1"/>
</dbReference>
<keyword evidence="10" id="KW-1185">Reference proteome</keyword>
<organism evidence="9 10">
    <name type="scientific">Triparma verrucosa</name>
    <dbReference type="NCBI Taxonomy" id="1606542"/>
    <lineage>
        <taxon>Eukaryota</taxon>
        <taxon>Sar</taxon>
        <taxon>Stramenopiles</taxon>
        <taxon>Ochrophyta</taxon>
        <taxon>Bolidophyceae</taxon>
        <taxon>Parmales</taxon>
        <taxon>Triparmaceae</taxon>
        <taxon>Triparma</taxon>
    </lineage>
</organism>
<name>A0A9W7B8P2_9STRA</name>
<dbReference type="GO" id="GO:0012505">
    <property type="term" value="C:endomembrane system"/>
    <property type="evidence" value="ECO:0007669"/>
    <property type="project" value="TreeGrafter"/>
</dbReference>
<dbReference type="GO" id="GO:0000149">
    <property type="term" value="F:SNARE binding"/>
    <property type="evidence" value="ECO:0007669"/>
    <property type="project" value="TreeGrafter"/>
</dbReference>
<dbReference type="SMART" id="SM00397">
    <property type="entry name" value="t_SNARE"/>
    <property type="match status" value="1"/>
</dbReference>
<keyword evidence="3 7" id="KW-0812">Transmembrane</keyword>
<reference evidence="10" key="1">
    <citation type="journal article" date="2023" name="Commun. Biol.">
        <title>Genome analysis of Parmales, the sister group of diatoms, reveals the evolutionary specialization of diatoms from phago-mixotrophs to photoautotrophs.</title>
        <authorList>
            <person name="Ban H."/>
            <person name="Sato S."/>
            <person name="Yoshikawa S."/>
            <person name="Yamada K."/>
            <person name="Nakamura Y."/>
            <person name="Ichinomiya M."/>
            <person name="Sato N."/>
            <person name="Blanc-Mathieu R."/>
            <person name="Endo H."/>
            <person name="Kuwata A."/>
            <person name="Ogata H."/>
        </authorList>
    </citation>
    <scope>NUCLEOTIDE SEQUENCE [LARGE SCALE GENOMIC DNA]</scope>
    <source>
        <strain evidence="10">NIES 3699</strain>
    </source>
</reference>
<evidence type="ECO:0000256" key="1">
    <source>
        <dbReference type="ARBA" id="ARBA00004211"/>
    </source>
</evidence>
<dbReference type="Gene3D" id="1.20.58.70">
    <property type="match status" value="1"/>
</dbReference>
<evidence type="ECO:0000313" key="10">
    <source>
        <dbReference type="Proteomes" id="UP001165160"/>
    </source>
</evidence>
<comment type="subcellular location">
    <subcellularLocation>
        <location evidence="1">Membrane</location>
        <topology evidence="1">Single-pass type IV membrane protein</topology>
    </subcellularLocation>
</comment>
<feature type="transmembrane region" description="Helical" evidence="7">
    <location>
        <begin position="360"/>
        <end position="377"/>
    </location>
</feature>
<keyword evidence="4 7" id="KW-1133">Transmembrane helix</keyword>
<feature type="domain" description="T-SNARE coiled-coil homology" evidence="8">
    <location>
        <begin position="286"/>
        <end position="348"/>
    </location>
</feature>
<dbReference type="GO" id="GO:0031201">
    <property type="term" value="C:SNARE complex"/>
    <property type="evidence" value="ECO:0007669"/>
    <property type="project" value="TreeGrafter"/>
</dbReference>
<keyword evidence="5 7" id="KW-0472">Membrane</keyword>
<accession>A0A9W7B8P2</accession>
<dbReference type="Gene3D" id="1.20.5.110">
    <property type="match status" value="1"/>
</dbReference>
<dbReference type="InterPro" id="IPR010989">
    <property type="entry name" value="SNARE"/>
</dbReference>
<dbReference type="GO" id="GO:0006886">
    <property type="term" value="P:intracellular protein transport"/>
    <property type="evidence" value="ECO:0007669"/>
    <property type="project" value="TreeGrafter"/>
</dbReference>
<dbReference type="Pfam" id="PF00804">
    <property type="entry name" value="Syntaxin"/>
    <property type="match status" value="1"/>
</dbReference>
<dbReference type="InterPro" id="IPR006011">
    <property type="entry name" value="Syntaxin_N"/>
</dbReference>
<dbReference type="AlphaFoldDB" id="A0A9W7B8P2"/>
<dbReference type="GO" id="GO:0005886">
    <property type="term" value="C:plasma membrane"/>
    <property type="evidence" value="ECO:0007669"/>
    <property type="project" value="TreeGrafter"/>
</dbReference>
<dbReference type="SUPFAM" id="SSF47661">
    <property type="entry name" value="t-snare proteins"/>
    <property type="match status" value="1"/>
</dbReference>
<evidence type="ECO:0000259" key="8">
    <source>
        <dbReference type="PROSITE" id="PS50192"/>
    </source>
</evidence>
<dbReference type="GO" id="GO:0005484">
    <property type="term" value="F:SNAP receptor activity"/>
    <property type="evidence" value="ECO:0007669"/>
    <property type="project" value="TreeGrafter"/>
</dbReference>
<feature type="region of interest" description="Disordered" evidence="6">
    <location>
        <begin position="135"/>
        <end position="189"/>
    </location>
</feature>